<keyword evidence="3" id="KW-1185">Reference proteome</keyword>
<dbReference type="SUPFAM" id="SSF116846">
    <property type="entry name" value="MIT domain"/>
    <property type="match status" value="1"/>
</dbReference>
<dbReference type="OrthoDB" id="29072at2759"/>
<protein>
    <submittedName>
        <fullName evidence="2">Uncharacterized protein</fullName>
    </submittedName>
</protein>
<reference evidence="2" key="1">
    <citation type="journal article" date="2017" name="Gigascience">
        <title>The genome draft of coconut (Cocos nucifera).</title>
        <authorList>
            <person name="Xiao Y."/>
            <person name="Xu P."/>
            <person name="Fan H."/>
            <person name="Baudouin L."/>
            <person name="Xia W."/>
            <person name="Bocs S."/>
            <person name="Xu J."/>
            <person name="Li Q."/>
            <person name="Guo A."/>
            <person name="Zhou L."/>
            <person name="Li J."/>
            <person name="Wu Y."/>
            <person name="Ma Z."/>
            <person name="Armero A."/>
            <person name="Issali A.E."/>
            <person name="Liu N."/>
            <person name="Peng M."/>
            <person name="Yang Y."/>
        </authorList>
    </citation>
    <scope>NUCLEOTIDE SEQUENCE</scope>
    <source>
        <tissue evidence="2">Spear leaf of Hainan Tall coconut</tissue>
    </source>
</reference>
<sequence>MPGTRLKYENNPKIKKAIAQKFTEYLRPAEEIRFVLDEGRPGPTPKTKPKDVYSGGDGQDHEQS</sequence>
<proteinExistence type="predicted"/>
<dbReference type="Gene3D" id="1.20.58.80">
    <property type="entry name" value="Phosphotransferase system, lactose/cellobiose-type IIA subunit"/>
    <property type="match status" value="1"/>
</dbReference>
<dbReference type="AlphaFoldDB" id="A0A8K0IE24"/>
<dbReference type="Proteomes" id="UP000797356">
    <property type="component" value="Chromosome 6"/>
</dbReference>
<evidence type="ECO:0000313" key="2">
    <source>
        <dbReference type="EMBL" id="KAG1348207.1"/>
    </source>
</evidence>
<name>A0A8K0IE24_COCNU</name>
<comment type="caution">
    <text evidence="2">The sequence shown here is derived from an EMBL/GenBank/DDBJ whole genome shotgun (WGS) entry which is preliminary data.</text>
</comment>
<feature type="region of interest" description="Disordered" evidence="1">
    <location>
        <begin position="36"/>
        <end position="64"/>
    </location>
</feature>
<evidence type="ECO:0000256" key="1">
    <source>
        <dbReference type="SAM" id="MobiDB-lite"/>
    </source>
</evidence>
<gene>
    <name evidence="2" type="ORF">COCNU_06G020360</name>
</gene>
<dbReference type="EMBL" id="CM017877">
    <property type="protein sequence ID" value="KAG1348207.1"/>
    <property type="molecule type" value="Genomic_DNA"/>
</dbReference>
<organism evidence="2 3">
    <name type="scientific">Cocos nucifera</name>
    <name type="common">Coconut palm</name>
    <dbReference type="NCBI Taxonomy" id="13894"/>
    <lineage>
        <taxon>Eukaryota</taxon>
        <taxon>Viridiplantae</taxon>
        <taxon>Streptophyta</taxon>
        <taxon>Embryophyta</taxon>
        <taxon>Tracheophyta</taxon>
        <taxon>Spermatophyta</taxon>
        <taxon>Magnoliopsida</taxon>
        <taxon>Liliopsida</taxon>
        <taxon>Arecaceae</taxon>
        <taxon>Arecoideae</taxon>
        <taxon>Cocoseae</taxon>
        <taxon>Attaleinae</taxon>
        <taxon>Cocos</taxon>
    </lineage>
</organism>
<reference evidence="2" key="2">
    <citation type="submission" date="2019-07" db="EMBL/GenBank/DDBJ databases">
        <authorList>
            <person name="Yang Y."/>
            <person name="Bocs S."/>
            <person name="Baudouin L."/>
        </authorList>
    </citation>
    <scope>NUCLEOTIDE SEQUENCE</scope>
    <source>
        <tissue evidence="2">Spear leaf of Hainan Tall coconut</tissue>
    </source>
</reference>
<dbReference type="InterPro" id="IPR036181">
    <property type="entry name" value="MIT_dom_sf"/>
</dbReference>
<evidence type="ECO:0000313" key="3">
    <source>
        <dbReference type="Proteomes" id="UP000797356"/>
    </source>
</evidence>
<accession>A0A8K0IE24</accession>